<dbReference type="InterPro" id="IPR027417">
    <property type="entry name" value="P-loop_NTPase"/>
</dbReference>
<gene>
    <name evidence="5" type="ORF">BBD42_22165</name>
</gene>
<dbReference type="SUPFAM" id="SSF52540">
    <property type="entry name" value="P-loop containing nucleoside triphosphate hydrolases"/>
    <property type="match status" value="1"/>
</dbReference>
<dbReference type="PROSITE" id="PS50893">
    <property type="entry name" value="ABC_TRANSPORTER_2"/>
    <property type="match status" value="1"/>
</dbReference>
<keyword evidence="3 5" id="KW-0067">ATP-binding</keyword>
<dbReference type="Gene3D" id="3.40.50.300">
    <property type="entry name" value="P-loop containing nucleotide triphosphate hydrolases"/>
    <property type="match status" value="1"/>
</dbReference>
<dbReference type="InterPro" id="IPR015854">
    <property type="entry name" value="ABC_transpr_LolD-like"/>
</dbReference>
<evidence type="ECO:0000256" key="3">
    <source>
        <dbReference type="ARBA" id="ARBA00022840"/>
    </source>
</evidence>
<sequence length="253" mass="27329">MTNVLEAKKVSKSYSLGKNNEQPVLKNVNLELRAGEFVSIMGPSGCGKSTLLQIISGMDKMTSGSVAIQGQEIGSLSEERLAQLRLSKMGFIFQQSGFLKNLSLLDNIILPAYMAKAESRAAINRRASELMKRTGIAQLAHADKSQVSGGQLQRAAICRALINQPQLVFGDEPTGALNSKASDEVMDILAEMNAAGTTIMLVTHDAKVAAKTQRVLFMLDGCIVGERRLGQLGQAELKEREAKLSSWLAEMGF</sequence>
<dbReference type="InterPro" id="IPR003593">
    <property type="entry name" value="AAA+_ATPase"/>
</dbReference>
<keyword evidence="2" id="KW-0547">Nucleotide-binding</keyword>
<dbReference type="FunFam" id="3.40.50.300:FF:000032">
    <property type="entry name" value="Export ABC transporter ATP-binding protein"/>
    <property type="match status" value="1"/>
</dbReference>
<evidence type="ECO:0000256" key="2">
    <source>
        <dbReference type="ARBA" id="ARBA00022741"/>
    </source>
</evidence>
<name>A0A1B2DMD4_9BACL</name>
<keyword evidence="1" id="KW-0813">Transport</keyword>
<dbReference type="GO" id="GO:0005524">
    <property type="term" value="F:ATP binding"/>
    <property type="evidence" value="ECO:0007669"/>
    <property type="project" value="UniProtKB-KW"/>
</dbReference>
<dbReference type="Pfam" id="PF00005">
    <property type="entry name" value="ABC_tran"/>
    <property type="match status" value="1"/>
</dbReference>
<dbReference type="CDD" id="cd03255">
    <property type="entry name" value="ABC_MJ0796_LolCDE_FtsE"/>
    <property type="match status" value="1"/>
</dbReference>
<evidence type="ECO:0000256" key="1">
    <source>
        <dbReference type="ARBA" id="ARBA00022448"/>
    </source>
</evidence>
<dbReference type="PANTHER" id="PTHR24220">
    <property type="entry name" value="IMPORT ATP-BINDING PROTEIN"/>
    <property type="match status" value="1"/>
</dbReference>
<feature type="domain" description="ABC transporter" evidence="4">
    <location>
        <begin position="5"/>
        <end position="245"/>
    </location>
</feature>
<accession>A0A1B2DMD4</accession>
<dbReference type="EMBL" id="CP016808">
    <property type="protein sequence ID" value="ANY68880.1"/>
    <property type="molecule type" value="Genomic_DNA"/>
</dbReference>
<evidence type="ECO:0000313" key="5">
    <source>
        <dbReference type="EMBL" id="ANY68880.1"/>
    </source>
</evidence>
<dbReference type="GO" id="GO:0005886">
    <property type="term" value="C:plasma membrane"/>
    <property type="evidence" value="ECO:0007669"/>
    <property type="project" value="TreeGrafter"/>
</dbReference>
<evidence type="ECO:0000259" key="4">
    <source>
        <dbReference type="PROSITE" id="PS50893"/>
    </source>
</evidence>
<dbReference type="SMART" id="SM00382">
    <property type="entry name" value="AAA"/>
    <property type="match status" value="1"/>
</dbReference>
<proteinExistence type="predicted"/>
<organism evidence="5">
    <name type="scientific">Paenibacillus sp. BIHB 4019</name>
    <dbReference type="NCBI Taxonomy" id="1870819"/>
    <lineage>
        <taxon>Bacteria</taxon>
        <taxon>Bacillati</taxon>
        <taxon>Bacillota</taxon>
        <taxon>Bacilli</taxon>
        <taxon>Bacillales</taxon>
        <taxon>Paenibacillaceae</taxon>
        <taxon>Paenibacillus</taxon>
    </lineage>
</organism>
<dbReference type="GO" id="GO:0098796">
    <property type="term" value="C:membrane protein complex"/>
    <property type="evidence" value="ECO:0007669"/>
    <property type="project" value="UniProtKB-ARBA"/>
</dbReference>
<dbReference type="GO" id="GO:0016887">
    <property type="term" value="F:ATP hydrolysis activity"/>
    <property type="evidence" value="ECO:0007669"/>
    <property type="project" value="InterPro"/>
</dbReference>
<dbReference type="InterPro" id="IPR017871">
    <property type="entry name" value="ABC_transporter-like_CS"/>
</dbReference>
<dbReference type="AlphaFoldDB" id="A0A1B2DMD4"/>
<reference evidence="5" key="1">
    <citation type="submission" date="2016-08" db="EMBL/GenBank/DDBJ databases">
        <title>Complete Genome Seqeunce of Paenibacillus sp. BIHB 4019 from tea rhizoplane.</title>
        <authorList>
            <person name="Thakur R."/>
            <person name="Swarnkar M.K."/>
            <person name="Gulati A."/>
        </authorList>
    </citation>
    <scope>NUCLEOTIDE SEQUENCE [LARGE SCALE GENOMIC DNA]</scope>
    <source>
        <strain evidence="5">BIHB4019</strain>
    </source>
</reference>
<dbReference type="InterPro" id="IPR003439">
    <property type="entry name" value="ABC_transporter-like_ATP-bd"/>
</dbReference>
<dbReference type="InterPro" id="IPR017911">
    <property type="entry name" value="MacB-like_ATP-bd"/>
</dbReference>
<protein>
    <submittedName>
        <fullName evidence="5">ABC transporter ATP-binding protein</fullName>
    </submittedName>
</protein>
<dbReference type="RefSeq" id="WP_099519944.1">
    <property type="nucleotide sequence ID" value="NZ_CP016808.1"/>
</dbReference>
<dbReference type="GO" id="GO:0022857">
    <property type="term" value="F:transmembrane transporter activity"/>
    <property type="evidence" value="ECO:0007669"/>
    <property type="project" value="TreeGrafter"/>
</dbReference>
<dbReference type="PANTHER" id="PTHR24220:SF86">
    <property type="entry name" value="ABC TRANSPORTER ABCH.1"/>
    <property type="match status" value="1"/>
</dbReference>
<dbReference type="PROSITE" id="PS00211">
    <property type="entry name" value="ABC_TRANSPORTER_1"/>
    <property type="match status" value="1"/>
</dbReference>